<sequence>MFPSKLFNILKTLNQLSSIAWGQYKSKQHYMCAERNGCNSLHRSPQEIWATDSRSASKTAYDSTHIITNGHGHQVSFPCEL</sequence>
<accession>A0A016V7I8</accession>
<reference evidence="2" key="1">
    <citation type="journal article" date="2015" name="Nat. Genet.">
        <title>The genome and transcriptome of the zoonotic hookworm Ancylostoma ceylanicum identify infection-specific gene families.</title>
        <authorList>
            <person name="Schwarz E.M."/>
            <person name="Hu Y."/>
            <person name="Antoshechkin I."/>
            <person name="Miller M.M."/>
            <person name="Sternberg P.W."/>
            <person name="Aroian R.V."/>
        </authorList>
    </citation>
    <scope>NUCLEOTIDE SEQUENCE</scope>
    <source>
        <strain evidence="2">HY135</strain>
    </source>
</reference>
<dbReference type="EMBL" id="JARK01001351">
    <property type="protein sequence ID" value="EYC23599.1"/>
    <property type="molecule type" value="Genomic_DNA"/>
</dbReference>
<evidence type="ECO:0000313" key="2">
    <source>
        <dbReference type="Proteomes" id="UP000024635"/>
    </source>
</evidence>
<proteinExistence type="predicted"/>
<evidence type="ECO:0000313" key="1">
    <source>
        <dbReference type="EMBL" id="EYC23599.1"/>
    </source>
</evidence>
<name>A0A016V7I8_9BILA</name>
<keyword evidence="2" id="KW-1185">Reference proteome</keyword>
<comment type="caution">
    <text evidence="1">The sequence shown here is derived from an EMBL/GenBank/DDBJ whole genome shotgun (WGS) entry which is preliminary data.</text>
</comment>
<dbReference type="AlphaFoldDB" id="A0A016V7I8"/>
<gene>
    <name evidence="1" type="primary">Acey_s0015.g2738</name>
    <name evidence="1" type="ORF">Y032_0015g2738</name>
</gene>
<protein>
    <submittedName>
        <fullName evidence="1">Uncharacterized protein</fullName>
    </submittedName>
</protein>
<organism evidence="1 2">
    <name type="scientific">Ancylostoma ceylanicum</name>
    <dbReference type="NCBI Taxonomy" id="53326"/>
    <lineage>
        <taxon>Eukaryota</taxon>
        <taxon>Metazoa</taxon>
        <taxon>Ecdysozoa</taxon>
        <taxon>Nematoda</taxon>
        <taxon>Chromadorea</taxon>
        <taxon>Rhabditida</taxon>
        <taxon>Rhabditina</taxon>
        <taxon>Rhabditomorpha</taxon>
        <taxon>Strongyloidea</taxon>
        <taxon>Ancylostomatidae</taxon>
        <taxon>Ancylostomatinae</taxon>
        <taxon>Ancylostoma</taxon>
    </lineage>
</organism>
<dbReference type="Proteomes" id="UP000024635">
    <property type="component" value="Unassembled WGS sequence"/>
</dbReference>